<dbReference type="InterPro" id="IPR052526">
    <property type="entry name" value="HTH-type_Bedaq_tolerance"/>
</dbReference>
<dbReference type="PANTHER" id="PTHR39515">
    <property type="entry name" value="CONSERVED PROTEIN"/>
    <property type="match status" value="1"/>
</dbReference>
<dbReference type="PANTHER" id="PTHR39515:SF2">
    <property type="entry name" value="HTH-TYPE TRANSCRIPTIONAL REGULATOR RV0880"/>
    <property type="match status" value="1"/>
</dbReference>
<accession>A0ABP8YM25</accession>
<dbReference type="InterPro" id="IPR000835">
    <property type="entry name" value="HTH_MarR-typ"/>
</dbReference>
<comment type="caution">
    <text evidence="2">The sequence shown here is derived from an EMBL/GenBank/DDBJ whole genome shotgun (WGS) entry which is preliminary data.</text>
</comment>
<evidence type="ECO:0000313" key="2">
    <source>
        <dbReference type="EMBL" id="GAA4731641.1"/>
    </source>
</evidence>
<organism evidence="2 3">
    <name type="scientific">Nocardioides endophyticus</name>
    <dbReference type="NCBI Taxonomy" id="1353775"/>
    <lineage>
        <taxon>Bacteria</taxon>
        <taxon>Bacillati</taxon>
        <taxon>Actinomycetota</taxon>
        <taxon>Actinomycetes</taxon>
        <taxon>Propionibacteriales</taxon>
        <taxon>Nocardioidaceae</taxon>
        <taxon>Nocardioides</taxon>
    </lineage>
</organism>
<evidence type="ECO:0000313" key="3">
    <source>
        <dbReference type="Proteomes" id="UP001499882"/>
    </source>
</evidence>
<protein>
    <submittedName>
        <fullName evidence="2">MarR family transcriptional regulator</fullName>
    </submittedName>
</protein>
<keyword evidence="3" id="KW-1185">Reference proteome</keyword>
<dbReference type="PROSITE" id="PS50995">
    <property type="entry name" value="HTH_MARR_2"/>
    <property type="match status" value="1"/>
</dbReference>
<feature type="domain" description="HTH marR-type" evidence="1">
    <location>
        <begin position="6"/>
        <end position="137"/>
    </location>
</feature>
<sequence length="141" mass="14991">MEPVTDTELASDLVVHAARLVRAVRRELELPAATRIISLIDEAGPMGITQLAELDRCSQPTMSAAVAQLVDQGWVTKAPNPVDARGTVVTLSDSGRAELARVRRLHGERVAALVDAHPDLTTEDLATAVAVLRGVLQEGTP</sequence>
<dbReference type="InterPro" id="IPR036388">
    <property type="entry name" value="WH-like_DNA-bd_sf"/>
</dbReference>
<dbReference type="Proteomes" id="UP001499882">
    <property type="component" value="Unassembled WGS sequence"/>
</dbReference>
<dbReference type="Gene3D" id="1.10.10.10">
    <property type="entry name" value="Winged helix-like DNA-binding domain superfamily/Winged helix DNA-binding domain"/>
    <property type="match status" value="1"/>
</dbReference>
<dbReference type="SUPFAM" id="SSF46785">
    <property type="entry name" value="Winged helix' DNA-binding domain"/>
    <property type="match status" value="1"/>
</dbReference>
<proteinExistence type="predicted"/>
<reference evidence="3" key="1">
    <citation type="journal article" date="2019" name="Int. J. Syst. Evol. Microbiol.">
        <title>The Global Catalogue of Microorganisms (GCM) 10K type strain sequencing project: providing services to taxonomists for standard genome sequencing and annotation.</title>
        <authorList>
            <consortium name="The Broad Institute Genomics Platform"/>
            <consortium name="The Broad Institute Genome Sequencing Center for Infectious Disease"/>
            <person name="Wu L."/>
            <person name="Ma J."/>
        </authorList>
    </citation>
    <scope>NUCLEOTIDE SEQUENCE [LARGE SCALE GENOMIC DNA]</scope>
    <source>
        <strain evidence="3">JCM 18532</strain>
    </source>
</reference>
<name>A0ABP8YM25_9ACTN</name>
<dbReference type="EMBL" id="BAABKN010000009">
    <property type="protein sequence ID" value="GAA4731641.1"/>
    <property type="molecule type" value="Genomic_DNA"/>
</dbReference>
<dbReference type="InterPro" id="IPR036390">
    <property type="entry name" value="WH_DNA-bd_sf"/>
</dbReference>
<dbReference type="SMART" id="SM00347">
    <property type="entry name" value="HTH_MARR"/>
    <property type="match status" value="1"/>
</dbReference>
<evidence type="ECO:0000259" key="1">
    <source>
        <dbReference type="PROSITE" id="PS50995"/>
    </source>
</evidence>
<gene>
    <name evidence="2" type="ORF">GCM10023350_13750</name>
</gene>
<dbReference type="Pfam" id="PF01047">
    <property type="entry name" value="MarR"/>
    <property type="match status" value="1"/>
</dbReference>